<proteinExistence type="predicted"/>
<sequence>MDFRKRKKSPMYGAFLYAGYIDCAWDTLHSAQGEANRRNMV</sequence>
<evidence type="ECO:0000313" key="1">
    <source>
        <dbReference type="EMBL" id="GBG96653.1"/>
    </source>
</evidence>
<protein>
    <submittedName>
        <fullName evidence="1">Uncharacterized protein</fullName>
    </submittedName>
</protein>
<name>A0A2R5HF17_9LACT</name>
<dbReference type="EMBL" id="BFFO01000004">
    <property type="protein sequence ID" value="GBG96653.1"/>
    <property type="molecule type" value="Genomic_DNA"/>
</dbReference>
<accession>A0A2R5HF17</accession>
<dbReference type="AlphaFoldDB" id="A0A2R5HF17"/>
<organism evidence="1 2">
    <name type="scientific">Lactococcus termiticola</name>
    <dbReference type="NCBI Taxonomy" id="2169526"/>
    <lineage>
        <taxon>Bacteria</taxon>
        <taxon>Bacillati</taxon>
        <taxon>Bacillota</taxon>
        <taxon>Bacilli</taxon>
        <taxon>Lactobacillales</taxon>
        <taxon>Streptococcaceae</taxon>
        <taxon>Lactococcus</taxon>
    </lineage>
</organism>
<dbReference type="Proteomes" id="UP000245021">
    <property type="component" value="Unassembled WGS sequence"/>
</dbReference>
<gene>
    <name evidence="1" type="ORF">NtB2_00777</name>
</gene>
<evidence type="ECO:0000313" key="2">
    <source>
        <dbReference type="Proteomes" id="UP000245021"/>
    </source>
</evidence>
<keyword evidence="2" id="KW-1185">Reference proteome</keyword>
<comment type="caution">
    <text evidence="1">The sequence shown here is derived from an EMBL/GenBank/DDBJ whole genome shotgun (WGS) entry which is preliminary data.</text>
</comment>
<reference evidence="1 2" key="1">
    <citation type="journal article" date="2018" name="Genome Announc.">
        <title>Draft Genome Sequence of Lactococcus sp. Strain NtB2 (JCM 32569), Isolated from the Gut of the Higher Termite Nasutitermes takasagoensis.</title>
        <authorList>
            <person name="Noda S."/>
            <person name="Aihara C."/>
            <person name="Yuki M."/>
            <person name="Ohkuma M."/>
        </authorList>
    </citation>
    <scope>NUCLEOTIDE SEQUENCE [LARGE SCALE GENOMIC DNA]</scope>
    <source>
        <strain evidence="1 2">NtB2</strain>
    </source>
</reference>